<dbReference type="EMBL" id="JACEZT010000019">
    <property type="protein sequence ID" value="MBA5639797.1"/>
    <property type="molecule type" value="Genomic_DNA"/>
</dbReference>
<proteinExistence type="predicted"/>
<reference evidence="2 3" key="1">
    <citation type="submission" date="2020-07" db="EMBL/GenBank/DDBJ databases">
        <title>Novel species isolated from subtropical streams in China.</title>
        <authorList>
            <person name="Lu H."/>
        </authorList>
    </citation>
    <scope>NUCLEOTIDE SEQUENCE [LARGE SCALE GENOMIC DNA]</scope>
    <source>
        <strain evidence="2 3">LX20W</strain>
    </source>
</reference>
<evidence type="ECO:0000313" key="3">
    <source>
        <dbReference type="Proteomes" id="UP000534388"/>
    </source>
</evidence>
<accession>A0A7W2EWA6</accession>
<evidence type="ECO:0000256" key="1">
    <source>
        <dbReference type="SAM" id="MobiDB-lite"/>
    </source>
</evidence>
<name>A0A7W2EWA6_9BURK</name>
<feature type="region of interest" description="Disordered" evidence="1">
    <location>
        <begin position="107"/>
        <end position="141"/>
    </location>
</feature>
<protein>
    <submittedName>
        <fullName evidence="2">Uncharacterized protein</fullName>
    </submittedName>
</protein>
<dbReference type="RefSeq" id="WP_182166658.1">
    <property type="nucleotide sequence ID" value="NZ_JACEZT010000019.1"/>
</dbReference>
<feature type="compositionally biased region" description="Gly residues" evidence="1">
    <location>
        <begin position="114"/>
        <end position="141"/>
    </location>
</feature>
<evidence type="ECO:0000313" key="2">
    <source>
        <dbReference type="EMBL" id="MBA5639797.1"/>
    </source>
</evidence>
<dbReference type="Proteomes" id="UP000534388">
    <property type="component" value="Unassembled WGS sequence"/>
</dbReference>
<organism evidence="2 3">
    <name type="scientific">Rugamonas brunnea</name>
    <dbReference type="NCBI Taxonomy" id="2758569"/>
    <lineage>
        <taxon>Bacteria</taxon>
        <taxon>Pseudomonadati</taxon>
        <taxon>Pseudomonadota</taxon>
        <taxon>Betaproteobacteria</taxon>
        <taxon>Burkholderiales</taxon>
        <taxon>Oxalobacteraceae</taxon>
        <taxon>Telluria group</taxon>
        <taxon>Rugamonas</taxon>
    </lineage>
</organism>
<dbReference type="AlphaFoldDB" id="A0A7W2EWA6"/>
<keyword evidence="3" id="KW-1185">Reference proteome</keyword>
<sequence>MDGLQPYLIGLILLTLARRPSRAFSIVLLDQELHYELPYRYSREDFEFYLAFRKSLLHDRIGVIARHLRAMALLGLVRSIDAPEGNVDGPAATWGVVNHTVLNERFPEDKQSGLGSGDGRGGGDEGGGGGNSTGDGGTSGGGVREILGHPYLFALPRAEFASLVDGMFDGPGAP</sequence>
<comment type="caution">
    <text evidence="2">The sequence shown here is derived from an EMBL/GenBank/DDBJ whole genome shotgun (WGS) entry which is preliminary data.</text>
</comment>
<gene>
    <name evidence="2" type="ORF">H3H37_22300</name>
</gene>